<reference evidence="2 3" key="1">
    <citation type="submission" date="2016-02" db="EMBL/GenBank/DDBJ databases">
        <title>Discovery of a natural microsporidian pathogen with a broad tissue tropism in Caenorhabditis elegans.</title>
        <authorList>
            <person name="Luallen R.J."/>
            <person name="Reinke A.W."/>
            <person name="Tong L."/>
            <person name="Botts M.R."/>
            <person name="Felix M.-A."/>
            <person name="Troemel E.R."/>
        </authorList>
    </citation>
    <scope>NUCLEOTIDE SEQUENCE [LARGE SCALE GENOMIC DNA]</scope>
    <source>
        <strain evidence="2 3">JUm2807</strain>
    </source>
</reference>
<evidence type="ECO:0000313" key="2">
    <source>
        <dbReference type="EMBL" id="OAG30133.1"/>
    </source>
</evidence>
<feature type="transmembrane region" description="Helical" evidence="1">
    <location>
        <begin position="367"/>
        <end position="389"/>
    </location>
</feature>
<accession>A0A177EDU3</accession>
<feature type="transmembrane region" description="Helical" evidence="1">
    <location>
        <begin position="226"/>
        <end position="246"/>
    </location>
</feature>
<dbReference type="EMBL" id="LTDL01000037">
    <property type="protein sequence ID" value="OAG30133.1"/>
    <property type="molecule type" value="Genomic_DNA"/>
</dbReference>
<keyword evidence="1" id="KW-1133">Transmembrane helix</keyword>
<dbReference type="AlphaFoldDB" id="A0A177EDU3"/>
<dbReference type="GeneID" id="93648066"/>
<protein>
    <submittedName>
        <fullName evidence="2">Uncharacterized protein</fullName>
    </submittedName>
</protein>
<evidence type="ECO:0000313" key="3">
    <source>
        <dbReference type="Proteomes" id="UP000185944"/>
    </source>
</evidence>
<feature type="transmembrane region" description="Helical" evidence="1">
    <location>
        <begin position="267"/>
        <end position="285"/>
    </location>
</feature>
<gene>
    <name evidence="2" type="ORF">NEDG_01716</name>
</gene>
<evidence type="ECO:0000256" key="1">
    <source>
        <dbReference type="SAM" id="Phobius"/>
    </source>
</evidence>
<dbReference type="Proteomes" id="UP000185944">
    <property type="component" value="Unassembled WGS sequence"/>
</dbReference>
<feature type="transmembrane region" description="Helical" evidence="1">
    <location>
        <begin position="305"/>
        <end position="325"/>
    </location>
</feature>
<feature type="transmembrane region" description="Helical" evidence="1">
    <location>
        <begin position="337"/>
        <end position="355"/>
    </location>
</feature>
<proteinExistence type="predicted"/>
<keyword evidence="3" id="KW-1185">Reference proteome</keyword>
<dbReference type="VEuPathDB" id="MicrosporidiaDB:NEDG_01716"/>
<keyword evidence="1" id="KW-0472">Membrane</keyword>
<name>A0A177EDU3_9MICR</name>
<comment type="caution">
    <text evidence="2">The sequence shown here is derived from an EMBL/GenBank/DDBJ whole genome shotgun (WGS) entry which is preliminary data.</text>
</comment>
<keyword evidence="1" id="KW-0812">Transmembrane</keyword>
<sequence length="390" mass="43748">MDNGLWIKSQREKIMVQVEDDFSEMLVPCANKIGSDGQSICKPLLAVLVEKYCKDEATGQEPNEHLVYLNQITDELVTMTKYSSIIYHMDHQEICLDIEKHINKLFFKAPSVAGADLLADEDLPLNLATNSYKVILMGALIVKHATLKLEHAVNINRDYSKFLVQLIAVRDLVTEQKASIQTMLASLPSEPVVTGLDQETVLPAYQNYLEKLCQIHKSCDLSASDVVWNNLTVCMGLFGFMFLPLLTPGLGNTIQQISRSDCDLGVLVSYLTIFFSYLLLFSLMVKTYSHLVAHCSKRFSYYKLLLLHLLLLHLPLLGIGLPVAACRVSGPSKIFLTMLRGVGGLVYLIFSFIYYPPKRYMVSFSVGGFFTIVKMVFIHCLIIATTTLLL</sequence>
<organism evidence="2 3">
    <name type="scientific">Nematocida displodere</name>
    <dbReference type="NCBI Taxonomy" id="1805483"/>
    <lineage>
        <taxon>Eukaryota</taxon>
        <taxon>Fungi</taxon>
        <taxon>Fungi incertae sedis</taxon>
        <taxon>Microsporidia</taxon>
        <taxon>Nematocida</taxon>
    </lineage>
</organism>
<dbReference type="RefSeq" id="XP_067544608.1">
    <property type="nucleotide sequence ID" value="XM_067689134.1"/>
</dbReference>